<dbReference type="AlphaFoldDB" id="A0A9X3WQZ4"/>
<feature type="coiled-coil region" evidence="1">
    <location>
        <begin position="447"/>
        <end position="474"/>
    </location>
</feature>
<dbReference type="Proteomes" id="UP001145050">
    <property type="component" value="Unassembled WGS sequence"/>
</dbReference>
<evidence type="ECO:0000313" key="3">
    <source>
        <dbReference type="EMBL" id="MDC3424277.1"/>
    </source>
</evidence>
<keyword evidence="1" id="KW-0175">Coiled coil</keyword>
<dbReference type="Gene3D" id="3.40.50.300">
    <property type="entry name" value="P-loop containing nucleotide triphosphate hydrolases"/>
    <property type="match status" value="1"/>
</dbReference>
<gene>
    <name evidence="3" type="ORF">NC797_07115</name>
</gene>
<name>A0A9X3WQZ4_9BACI</name>
<protein>
    <submittedName>
        <fullName evidence="3">Uncharacterized protein</fullName>
    </submittedName>
</protein>
<accession>A0A9X3WQZ4</accession>
<feature type="compositionally biased region" description="Basic and acidic residues" evidence="2">
    <location>
        <begin position="127"/>
        <end position="160"/>
    </location>
</feature>
<sequence length="495" mass="58552">MQQIFLAISDKTYLEEINNKLKHDESMTLSEINTIEELDNTLKEDYFLIIVDEGFVPELKDIKDKVKHGEVCYISSKYQDKTAKGDNLISTCTDLQGLNKWLHALRLTNPEVRRSNIHRKPSTEQPSSDKNKAKDKSEKEVADTKDKDEETKTDIKETKKNNTTKNKKINEAQPSIEEAEGNEVNNSSPVDVKEPWPEIDKNVTEQIERDSKVIKDYERDMDFIEVFDEAPWGTNRTVGFWSPLHRMGVTSLVMNFAIYMAKYNIRIAVFEDITRYPSMREVLKRYNSMPENWRSFLAVLEDKTIHPKKSVWPYKGVNWLPLDEWEYDKYTWDEYHLKRYMRIGKRFDFLLVDLPAGEMSPETLKTLEYLDELWIVTDGTYEQVVENYSEFQSILKEHNVETKLVFNKHYPKTKERKKPKEIDYNVIAKIPDIGKEMYLNKFDKKPLIEKKAVYEQLEESYEKLYQELKQHYEMRKRTPTLLSKIFSKILSNSAH</sequence>
<dbReference type="EMBL" id="JAMQKB010000005">
    <property type="protein sequence ID" value="MDC3424277.1"/>
    <property type="molecule type" value="Genomic_DNA"/>
</dbReference>
<reference evidence="3" key="1">
    <citation type="submission" date="2022-06" db="EMBL/GenBank/DDBJ databases">
        <title>Aquibacillus sp. a new bacterium isolated from soil saline samples.</title>
        <authorList>
            <person name="Galisteo C."/>
            <person name="De La Haba R."/>
            <person name="Sanchez-Porro C."/>
            <person name="Ventosa A."/>
        </authorList>
    </citation>
    <scope>NUCLEOTIDE SEQUENCE</scope>
    <source>
        <strain evidence="3">3ASR75-11</strain>
    </source>
</reference>
<comment type="caution">
    <text evidence="3">The sequence shown here is derived from an EMBL/GenBank/DDBJ whole genome shotgun (WGS) entry which is preliminary data.</text>
</comment>
<dbReference type="RefSeq" id="WP_272436082.1">
    <property type="nucleotide sequence ID" value="NZ_JAMQKB010000005.1"/>
</dbReference>
<feature type="region of interest" description="Disordered" evidence="2">
    <location>
        <begin position="112"/>
        <end position="195"/>
    </location>
</feature>
<evidence type="ECO:0000256" key="2">
    <source>
        <dbReference type="SAM" id="MobiDB-lite"/>
    </source>
</evidence>
<organism evidence="3 4">
    <name type="scientific">Terrihalobacillus insolitus</name>
    <dbReference type="NCBI Taxonomy" id="2950438"/>
    <lineage>
        <taxon>Bacteria</taxon>
        <taxon>Bacillati</taxon>
        <taxon>Bacillota</taxon>
        <taxon>Bacilli</taxon>
        <taxon>Bacillales</taxon>
        <taxon>Bacillaceae</taxon>
        <taxon>Terrihalobacillus</taxon>
    </lineage>
</organism>
<proteinExistence type="predicted"/>
<dbReference type="SUPFAM" id="SSF52540">
    <property type="entry name" value="P-loop containing nucleoside triphosphate hydrolases"/>
    <property type="match status" value="1"/>
</dbReference>
<evidence type="ECO:0000313" key="4">
    <source>
        <dbReference type="Proteomes" id="UP001145050"/>
    </source>
</evidence>
<evidence type="ECO:0000256" key="1">
    <source>
        <dbReference type="SAM" id="Coils"/>
    </source>
</evidence>
<keyword evidence="4" id="KW-1185">Reference proteome</keyword>
<dbReference type="InterPro" id="IPR027417">
    <property type="entry name" value="P-loop_NTPase"/>
</dbReference>